<accession>A0ABS5ZHA3</accession>
<dbReference type="Proteomes" id="UP000690515">
    <property type="component" value="Unassembled WGS sequence"/>
</dbReference>
<comment type="caution">
    <text evidence="1">The sequence shown here is derived from an EMBL/GenBank/DDBJ whole genome shotgun (WGS) entry which is preliminary data.</text>
</comment>
<dbReference type="Gene3D" id="3.40.50.300">
    <property type="entry name" value="P-loop containing nucleotide triphosphate hydrolases"/>
    <property type="match status" value="1"/>
</dbReference>
<reference evidence="1 2" key="1">
    <citation type="submission" date="2021-04" db="EMBL/GenBank/DDBJ databases">
        <authorList>
            <person name="Pira H."/>
            <person name="Risdian C."/>
            <person name="Wink J."/>
        </authorList>
    </citation>
    <scope>NUCLEOTIDE SEQUENCE [LARGE SCALE GENOMIC DNA]</scope>
    <source>
        <strain evidence="1 2">WH53</strain>
    </source>
</reference>
<dbReference type="Pfam" id="PF07931">
    <property type="entry name" value="CPT"/>
    <property type="match status" value="1"/>
</dbReference>
<protein>
    <recommendedName>
        <fullName evidence="3">Beta-N-acetylhexosaminidase</fullName>
    </recommendedName>
</protein>
<evidence type="ECO:0000313" key="2">
    <source>
        <dbReference type="Proteomes" id="UP000690515"/>
    </source>
</evidence>
<dbReference type="EMBL" id="JAGSOY010000074">
    <property type="protein sequence ID" value="MBU2713345.1"/>
    <property type="molecule type" value="Genomic_DNA"/>
</dbReference>
<name>A0ABS5ZHA3_9GAMM</name>
<evidence type="ECO:0008006" key="3">
    <source>
        <dbReference type="Google" id="ProtNLM"/>
    </source>
</evidence>
<dbReference type="InterPro" id="IPR027417">
    <property type="entry name" value="P-loop_NTPase"/>
</dbReference>
<evidence type="ECO:0000313" key="1">
    <source>
        <dbReference type="EMBL" id="MBU2713345.1"/>
    </source>
</evidence>
<sequence length="125" mass="14485">MQAILPDYYLHIGVDHFIAMMPSKSNDLEGNIKKDGFYWRETVLPDNTTGYQIQSGFYGMKVNNAYRNTVAYLVSGGFRLIVDDVTNGETEMKIWRSVLAPYDTVYIAVYCDLNILEERERNRKK</sequence>
<proteinExistence type="predicted"/>
<gene>
    <name evidence="1" type="ORF">KCG35_19950</name>
</gene>
<keyword evidence="2" id="KW-1185">Reference proteome</keyword>
<organism evidence="1 2">
    <name type="scientific">Zooshikella harenae</name>
    <dbReference type="NCBI Taxonomy" id="2827238"/>
    <lineage>
        <taxon>Bacteria</taxon>
        <taxon>Pseudomonadati</taxon>
        <taxon>Pseudomonadota</taxon>
        <taxon>Gammaproteobacteria</taxon>
        <taxon>Oceanospirillales</taxon>
        <taxon>Zooshikellaceae</taxon>
        <taxon>Zooshikella</taxon>
    </lineage>
</organism>